<dbReference type="EMBL" id="GG738846">
    <property type="protein sequence ID" value="EFC49853.1"/>
    <property type="molecule type" value="Genomic_DNA"/>
</dbReference>
<accession>D2UYX8</accession>
<organism evidence="3">
    <name type="scientific">Naegleria gruberi</name>
    <name type="common">Amoeba</name>
    <dbReference type="NCBI Taxonomy" id="5762"/>
    <lineage>
        <taxon>Eukaryota</taxon>
        <taxon>Discoba</taxon>
        <taxon>Heterolobosea</taxon>
        <taxon>Tetramitia</taxon>
        <taxon>Eutetramitia</taxon>
        <taxon>Vahlkampfiidae</taxon>
        <taxon>Naegleria</taxon>
    </lineage>
</organism>
<dbReference type="GeneID" id="8863030"/>
<protein>
    <submittedName>
        <fullName evidence="2">Predicted protein</fullName>
    </submittedName>
</protein>
<evidence type="ECO:0000256" key="1">
    <source>
        <dbReference type="SAM" id="MobiDB-lite"/>
    </source>
</evidence>
<dbReference type="VEuPathDB" id="AmoebaDB:NAEGRDRAFT_45348"/>
<sequence>MGNPYGKVLDWELLEETIKNSFENYYEELHKEEIGPPTSSKSVYLRPLFVGDTSIKARRTGQSYASSGKEKHIQASNELASRRTLSEFSSSTIPLHRSQLSESDLIFRADEEELLQNLSKPTHLPSQQVQFPFYQPEIDPSVSQLPVYSPQFCSFPFYQKMMYPYIPFQQFTTPTLKRATGELQIGQFKLDKSTPQHWSPEHIKLVLKYGVGLNEKQVANLEISGHELESLVVLLMACKGDAGSSSSSNRNHQSSNQSPLLRLTRYEHMNDLARMFFEQHSELLPTTSLRSSNSTLNNNPSPIFASNSNNSNSNNNSILNNVALSPNVTPPRKITSQKQQRLNAVEHTLKTPSEWKEGLGDMPIILVNMIEDNNLVRLSPESRLALLISGDGDSQEYLSVLPSHKPKTLIHQDRKLKPYIKCKFNDKLMNGEIITRGSSKFIEINIDTLYSTFFPADNIAKYENTKIIELEIFTGKQTKSFSFNCCKTKSTRNLKRTTIIYGASEARIKNQTLQNEEKVRKTIDRLSDQSSSCSSSNHTIPKLVDVKPSHLPTIHKDPPTSDHVHIPQHVVSNPQQVLQQHSTPRKITRETLDHNGRVTNVITEYYNNDSPKKKMEPLVPLKKANTPTPREVISLDDEVTVTPSRKKRKSNINTNNSVILIEDEEKPPVRSIKPKQEETVIAPIIEPTTPKKTISFSSVINLDD</sequence>
<keyword evidence="3" id="KW-1185">Reference proteome</keyword>
<evidence type="ECO:0000313" key="2">
    <source>
        <dbReference type="EMBL" id="EFC49853.1"/>
    </source>
</evidence>
<gene>
    <name evidence="2" type="ORF">NAEGRDRAFT_45348</name>
</gene>
<dbReference type="RefSeq" id="XP_002682597.1">
    <property type="nucleotide sequence ID" value="XM_002682551.1"/>
</dbReference>
<reference evidence="2 3" key="1">
    <citation type="journal article" date="2010" name="Cell">
        <title>The genome of Naegleria gruberi illuminates early eukaryotic versatility.</title>
        <authorList>
            <person name="Fritz-Laylin L.K."/>
            <person name="Prochnik S.E."/>
            <person name="Ginger M.L."/>
            <person name="Dacks J.B."/>
            <person name="Carpenter M.L."/>
            <person name="Field M.C."/>
            <person name="Kuo A."/>
            <person name="Paredez A."/>
            <person name="Chapman J."/>
            <person name="Pham J."/>
            <person name="Shu S."/>
            <person name="Neupane R."/>
            <person name="Cipriano M."/>
            <person name="Mancuso J."/>
            <person name="Tu H."/>
            <person name="Salamov A."/>
            <person name="Lindquist E."/>
            <person name="Shapiro H."/>
            <person name="Lucas S."/>
            <person name="Grigoriev I.V."/>
            <person name="Cande W.Z."/>
            <person name="Fulton C."/>
            <person name="Rokhsar D.S."/>
            <person name="Dawson S.C."/>
        </authorList>
    </citation>
    <scope>NUCLEOTIDE SEQUENCE [LARGE SCALE GENOMIC DNA]</scope>
    <source>
        <strain evidence="2 3">NEG-M</strain>
    </source>
</reference>
<dbReference type="InParanoid" id="D2UYX8"/>
<dbReference type="KEGG" id="ngr:NAEGRDRAFT_45348"/>
<evidence type="ECO:0000313" key="3">
    <source>
        <dbReference type="Proteomes" id="UP000006671"/>
    </source>
</evidence>
<dbReference type="AlphaFoldDB" id="D2UYX8"/>
<proteinExistence type="predicted"/>
<feature type="region of interest" description="Disordered" evidence="1">
    <location>
        <begin position="300"/>
        <end position="319"/>
    </location>
</feature>
<dbReference type="Proteomes" id="UP000006671">
    <property type="component" value="Unassembled WGS sequence"/>
</dbReference>
<name>D2UYX8_NAEGR</name>